<evidence type="ECO:0000256" key="2">
    <source>
        <dbReference type="ARBA" id="ARBA00007317"/>
    </source>
</evidence>
<dbReference type="InterPro" id="IPR050743">
    <property type="entry name" value="2-oxoacid_DH_E2_comp"/>
</dbReference>
<evidence type="ECO:0000256" key="7">
    <source>
        <dbReference type="SAM" id="MobiDB-lite"/>
    </source>
</evidence>
<evidence type="ECO:0000313" key="11">
    <source>
        <dbReference type="Proteomes" id="UP000831775"/>
    </source>
</evidence>
<dbReference type="InterPro" id="IPR004167">
    <property type="entry name" value="PSBD"/>
</dbReference>
<dbReference type="PROSITE" id="PS00189">
    <property type="entry name" value="LIPOYL"/>
    <property type="match status" value="1"/>
</dbReference>
<feature type="domain" description="Peripheral subunit-binding (PSBD)" evidence="9">
    <location>
        <begin position="196"/>
        <end position="233"/>
    </location>
</feature>
<accession>A0ABY4FSA7</accession>
<evidence type="ECO:0000259" key="9">
    <source>
        <dbReference type="PROSITE" id="PS51826"/>
    </source>
</evidence>
<dbReference type="InterPro" id="IPR011053">
    <property type="entry name" value="Single_hybrid_motif"/>
</dbReference>
<feature type="compositionally biased region" description="Low complexity" evidence="7">
    <location>
        <begin position="96"/>
        <end position="116"/>
    </location>
</feature>
<dbReference type="InterPro" id="IPR000089">
    <property type="entry name" value="Biotin_lipoyl"/>
</dbReference>
<gene>
    <name evidence="10" type="ORF">MUN76_08800</name>
</gene>
<dbReference type="RefSeq" id="WP_244684007.1">
    <property type="nucleotide sequence ID" value="NZ_CP095043.1"/>
</dbReference>
<evidence type="ECO:0000313" key="10">
    <source>
        <dbReference type="EMBL" id="UOQ59153.1"/>
    </source>
</evidence>
<dbReference type="PROSITE" id="PS51826">
    <property type="entry name" value="PSBD"/>
    <property type="match status" value="1"/>
</dbReference>
<protein>
    <recommendedName>
        <fullName evidence="6">Dihydrolipoamide acetyltransferase component of pyruvate dehydrogenase complex</fullName>
        <ecNumber evidence="6">2.3.1.-</ecNumber>
    </recommendedName>
</protein>
<feature type="region of interest" description="Disordered" evidence="7">
    <location>
        <begin position="96"/>
        <end position="159"/>
    </location>
</feature>
<feature type="domain" description="Lipoyl-binding" evidence="8">
    <location>
        <begin position="3"/>
        <end position="78"/>
    </location>
</feature>
<comment type="similarity">
    <text evidence="2 6">Belongs to the 2-oxoacid dehydrogenase family.</text>
</comment>
<evidence type="ECO:0000256" key="5">
    <source>
        <dbReference type="ARBA" id="ARBA00023315"/>
    </source>
</evidence>
<dbReference type="InterPro" id="IPR023213">
    <property type="entry name" value="CAT-like_dom_sf"/>
</dbReference>
<dbReference type="Gene3D" id="4.10.320.10">
    <property type="entry name" value="E3-binding domain"/>
    <property type="match status" value="1"/>
</dbReference>
<evidence type="ECO:0000259" key="8">
    <source>
        <dbReference type="PROSITE" id="PS50968"/>
    </source>
</evidence>
<keyword evidence="4 6" id="KW-0450">Lipoyl</keyword>
<keyword evidence="11" id="KW-1185">Reference proteome</keyword>
<dbReference type="SUPFAM" id="SSF47005">
    <property type="entry name" value="Peripheral subunit-binding domain of 2-oxo acid dehydrogenase complex"/>
    <property type="match status" value="1"/>
</dbReference>
<feature type="compositionally biased region" description="Basic and acidic residues" evidence="7">
    <location>
        <begin position="117"/>
        <end position="126"/>
    </location>
</feature>
<dbReference type="SUPFAM" id="SSF52777">
    <property type="entry name" value="CoA-dependent acyltransferases"/>
    <property type="match status" value="1"/>
</dbReference>
<dbReference type="SUPFAM" id="SSF51230">
    <property type="entry name" value="Single hybrid motif"/>
    <property type="match status" value="1"/>
</dbReference>
<dbReference type="EMBL" id="CP095043">
    <property type="protein sequence ID" value="UOQ59153.1"/>
    <property type="molecule type" value="Genomic_DNA"/>
</dbReference>
<keyword evidence="3 6" id="KW-0808">Transferase</keyword>
<evidence type="ECO:0000256" key="6">
    <source>
        <dbReference type="RuleBase" id="RU003423"/>
    </source>
</evidence>
<dbReference type="InterPro" id="IPR001078">
    <property type="entry name" value="2-oxoacid_DH_actylTfrase"/>
</dbReference>
<sequence>MSPQVFHLPDLGEGLTEAALVRWMVAVGDTIAVDQAIAEVETAKSIVELPSPYAGIVLALHGEEGASILTGAPVIEVGSGADAGAAAAADTSAVGVSGSRDASADSGSAATGSAASAEHEAYRQEEQAGSGNVLIGYGTGAGPAKGRRRRRGDASGIAQAAPEAGEAASAAVAAVDAAAGIAAASHSAPSTGPVAVRSPIVRRLARELGIDPRSVTPTGHDGAVTRADVLRAAEASTSGAASRTPAPDPESNASSAAPRATGPLRVLRTEPFTPLRKAVSAKLSQSRAEIPEATVWVDVDLTELWELRPQMAVPGERPPSLTALFARFTLLALQEYPLLASRLNDRGDEITVFDGTSLGIAVDTPRGLMVPVIHRAEHRTVAELDGDLRELSRVAREGRTPPEQLRDSTFTLNNYGGFGVDGSAAIINHPEVALLGIGRVLERPWVVDGRIVARRIAQLSLVFDHRVCDGGYAAGFLRTIVDLLEHPLRAYPRV</sequence>
<dbReference type="EC" id="2.3.1.-" evidence="6"/>
<evidence type="ECO:0000256" key="3">
    <source>
        <dbReference type="ARBA" id="ARBA00022679"/>
    </source>
</evidence>
<feature type="region of interest" description="Disordered" evidence="7">
    <location>
        <begin position="234"/>
        <end position="262"/>
    </location>
</feature>
<proteinExistence type="inferred from homology"/>
<organism evidence="10 11">
    <name type="scientific">Leucobacter rhizosphaerae</name>
    <dbReference type="NCBI Taxonomy" id="2932245"/>
    <lineage>
        <taxon>Bacteria</taxon>
        <taxon>Bacillati</taxon>
        <taxon>Actinomycetota</taxon>
        <taxon>Actinomycetes</taxon>
        <taxon>Micrococcales</taxon>
        <taxon>Microbacteriaceae</taxon>
        <taxon>Leucobacter</taxon>
    </lineage>
</organism>
<dbReference type="InterPro" id="IPR036625">
    <property type="entry name" value="E3-bd_dom_sf"/>
</dbReference>
<keyword evidence="5 6" id="KW-0012">Acyltransferase</keyword>
<dbReference type="Gene3D" id="2.40.50.100">
    <property type="match status" value="1"/>
</dbReference>
<dbReference type="Pfam" id="PF00198">
    <property type="entry name" value="2-oxoacid_dh"/>
    <property type="match status" value="1"/>
</dbReference>
<reference evidence="10 11" key="1">
    <citation type="submission" date="2022-04" db="EMBL/GenBank/DDBJ databases">
        <title>Leucobacter sp. isolated from rhizosphere of onion.</title>
        <authorList>
            <person name="Won M."/>
            <person name="Lee C.-M."/>
            <person name="Woen H.-Y."/>
            <person name="Kwon S.-W."/>
        </authorList>
    </citation>
    <scope>NUCLEOTIDE SEQUENCE [LARGE SCALE GENOMIC DNA]</scope>
    <source>
        <strain evidence="10 11">H25R-14</strain>
    </source>
</reference>
<comment type="cofactor">
    <cofactor evidence="1 6">
        <name>(R)-lipoate</name>
        <dbReference type="ChEBI" id="CHEBI:83088"/>
    </cofactor>
</comment>
<dbReference type="PROSITE" id="PS50968">
    <property type="entry name" value="BIOTINYL_LIPOYL"/>
    <property type="match status" value="1"/>
</dbReference>
<dbReference type="InterPro" id="IPR003016">
    <property type="entry name" value="2-oxoA_DH_lipoyl-BS"/>
</dbReference>
<dbReference type="Proteomes" id="UP000831775">
    <property type="component" value="Chromosome"/>
</dbReference>
<dbReference type="Gene3D" id="3.30.559.10">
    <property type="entry name" value="Chloramphenicol acetyltransferase-like domain"/>
    <property type="match status" value="1"/>
</dbReference>
<dbReference type="Pfam" id="PF02817">
    <property type="entry name" value="E3_binding"/>
    <property type="match status" value="1"/>
</dbReference>
<dbReference type="PANTHER" id="PTHR43178">
    <property type="entry name" value="DIHYDROLIPOAMIDE ACETYLTRANSFERASE COMPONENT OF PYRUVATE DEHYDROGENASE COMPLEX"/>
    <property type="match status" value="1"/>
</dbReference>
<dbReference type="PANTHER" id="PTHR43178:SF5">
    <property type="entry name" value="LIPOAMIDE ACYLTRANSFERASE COMPONENT OF BRANCHED-CHAIN ALPHA-KETO ACID DEHYDROGENASE COMPLEX, MITOCHONDRIAL"/>
    <property type="match status" value="1"/>
</dbReference>
<name>A0ABY4FSA7_9MICO</name>
<dbReference type="CDD" id="cd06849">
    <property type="entry name" value="lipoyl_domain"/>
    <property type="match status" value="1"/>
</dbReference>
<dbReference type="Pfam" id="PF00364">
    <property type="entry name" value="Biotin_lipoyl"/>
    <property type="match status" value="1"/>
</dbReference>
<evidence type="ECO:0000256" key="4">
    <source>
        <dbReference type="ARBA" id="ARBA00022823"/>
    </source>
</evidence>
<evidence type="ECO:0000256" key="1">
    <source>
        <dbReference type="ARBA" id="ARBA00001938"/>
    </source>
</evidence>